<evidence type="ECO:0000256" key="1">
    <source>
        <dbReference type="SAM" id="MobiDB-lite"/>
    </source>
</evidence>
<dbReference type="AlphaFoldDB" id="A0AAJ1IHV4"/>
<organism evidence="2 3">
    <name type="scientific">Candidatus Thalassospirochaeta sargassi</name>
    <dbReference type="NCBI Taxonomy" id="3119039"/>
    <lineage>
        <taxon>Bacteria</taxon>
        <taxon>Pseudomonadati</taxon>
        <taxon>Spirochaetota</taxon>
        <taxon>Spirochaetia</taxon>
        <taxon>Spirochaetales</taxon>
        <taxon>Spirochaetaceae</taxon>
        <taxon>Candidatus Thalassospirochaeta</taxon>
    </lineage>
</organism>
<evidence type="ECO:0000313" key="2">
    <source>
        <dbReference type="EMBL" id="MDC7227535.1"/>
    </source>
</evidence>
<protein>
    <submittedName>
        <fullName evidence="2">Uncharacterized protein</fullName>
    </submittedName>
</protein>
<name>A0AAJ1IHV4_9SPIO</name>
<sequence>MTVMERLIDVEGMEDEMVYSKFKTGKNNVKKVLKVLLFDELRDEMEKEDKPPRQRKPRDKKEKPDETVTT</sequence>
<dbReference type="EMBL" id="JAQQAL010000028">
    <property type="protein sequence ID" value="MDC7227535.1"/>
    <property type="molecule type" value="Genomic_DNA"/>
</dbReference>
<reference evidence="2 3" key="1">
    <citation type="submission" date="2022-12" db="EMBL/GenBank/DDBJ databases">
        <title>Metagenome assembled genome from gulf of manar.</title>
        <authorList>
            <person name="Kohli P."/>
            <person name="Pk S."/>
            <person name="Venkata Ramana C."/>
            <person name="Sasikala C."/>
        </authorList>
    </citation>
    <scope>NUCLEOTIDE SEQUENCE [LARGE SCALE GENOMIC DNA]</scope>
    <source>
        <strain evidence="2">JB008</strain>
    </source>
</reference>
<feature type="region of interest" description="Disordered" evidence="1">
    <location>
        <begin position="43"/>
        <end position="70"/>
    </location>
</feature>
<feature type="compositionally biased region" description="Basic and acidic residues" evidence="1">
    <location>
        <begin position="59"/>
        <end position="70"/>
    </location>
</feature>
<proteinExistence type="predicted"/>
<gene>
    <name evidence="2" type="ORF">PQJ61_12290</name>
</gene>
<dbReference type="Proteomes" id="UP001221217">
    <property type="component" value="Unassembled WGS sequence"/>
</dbReference>
<evidence type="ECO:0000313" key="3">
    <source>
        <dbReference type="Proteomes" id="UP001221217"/>
    </source>
</evidence>
<feature type="compositionally biased region" description="Basic and acidic residues" evidence="1">
    <location>
        <begin position="43"/>
        <end position="52"/>
    </location>
</feature>
<comment type="caution">
    <text evidence="2">The sequence shown here is derived from an EMBL/GenBank/DDBJ whole genome shotgun (WGS) entry which is preliminary data.</text>
</comment>
<accession>A0AAJ1IHV4</accession>